<proteinExistence type="inferred from homology"/>
<comment type="caution">
    <text evidence="5">The sequence shown here is derived from an EMBL/GenBank/DDBJ whole genome shotgun (WGS) entry which is preliminary data.</text>
</comment>
<name>A0ABR3XBZ9_9PEZI</name>
<feature type="chain" id="PRO_5046933410" description="Glycoside hydrolase family 39 protein" evidence="4">
    <location>
        <begin position="21"/>
        <end position="460"/>
    </location>
</feature>
<evidence type="ECO:0000256" key="1">
    <source>
        <dbReference type="ARBA" id="ARBA00005641"/>
    </source>
</evidence>
<gene>
    <name evidence="5" type="ORF">Daus18300_003968</name>
</gene>
<protein>
    <recommendedName>
        <fullName evidence="7">Glycoside hydrolase family 39 protein</fullName>
    </recommendedName>
</protein>
<keyword evidence="2" id="KW-0378">Hydrolase</keyword>
<evidence type="ECO:0000256" key="4">
    <source>
        <dbReference type="SAM" id="SignalP"/>
    </source>
</evidence>
<dbReference type="Proteomes" id="UP001583177">
    <property type="component" value="Unassembled WGS sequence"/>
</dbReference>
<dbReference type="Gene3D" id="3.20.20.80">
    <property type="entry name" value="Glycosidases"/>
    <property type="match status" value="1"/>
</dbReference>
<evidence type="ECO:0000313" key="6">
    <source>
        <dbReference type="Proteomes" id="UP001583177"/>
    </source>
</evidence>
<keyword evidence="6" id="KW-1185">Reference proteome</keyword>
<dbReference type="SUPFAM" id="SSF51445">
    <property type="entry name" value="(Trans)glycosidases"/>
    <property type="match status" value="1"/>
</dbReference>
<evidence type="ECO:0000256" key="2">
    <source>
        <dbReference type="ARBA" id="ARBA00022801"/>
    </source>
</evidence>
<keyword evidence="3" id="KW-0326">Glycosidase</keyword>
<dbReference type="PROSITE" id="PS00659">
    <property type="entry name" value="GLYCOSYL_HYDROL_F5"/>
    <property type="match status" value="1"/>
</dbReference>
<keyword evidence="4" id="KW-0732">Signal</keyword>
<sequence length="460" mass="50747">MCPSKILSVVFATFVTYANGLNTRQSPSGRATVDLTASTGQASFLGSGFIYGWPDNGTSVDNSIPDSFVTDIRFHASRAGGAQISALGWAGGGYDEYIGRFDSTLSNYRTTRKYGGDFILLPHDLWGSDGGQSSESVFPGDNGNWTEMEVFYGQLVDDLKENDMLEGLVFDLWNEPDLTIFWNRTWEQYLEYYVRAHKIVRAQLPGTLISGPSAANAPALDLDNTWGAWLDTVSTNDIVPDIYSWHQIGEWQREPDRVVADFNTLLSRHNLPQRPVDNNEYAWPSEQNPGTSVFYLAQLERHNLRGLRANWGGGSDLHNFMADLVFQNADGTYSPNGDWQLYRYYAQMDGDRVATVASADLKFDVFATITGNSVKIIAGTRTVQSTYEIGISGMSRLGLPADGSIQVRSYRFDWAGTKVEVGAPVDLGVVDIQYSSDTLPITVVPPTNATAFAFEFSGPN</sequence>
<accession>A0ABR3XBZ9</accession>
<dbReference type="InterPro" id="IPR017853">
    <property type="entry name" value="GH"/>
</dbReference>
<feature type="signal peptide" evidence="4">
    <location>
        <begin position="1"/>
        <end position="20"/>
    </location>
</feature>
<evidence type="ECO:0000313" key="5">
    <source>
        <dbReference type="EMBL" id="KAL1873149.1"/>
    </source>
</evidence>
<dbReference type="EMBL" id="JAWRVE010000026">
    <property type="protein sequence ID" value="KAL1873149.1"/>
    <property type="molecule type" value="Genomic_DNA"/>
</dbReference>
<dbReference type="InterPro" id="IPR018087">
    <property type="entry name" value="Glyco_hydro_5_CS"/>
</dbReference>
<evidence type="ECO:0000256" key="3">
    <source>
        <dbReference type="ARBA" id="ARBA00023295"/>
    </source>
</evidence>
<reference evidence="5 6" key="1">
    <citation type="journal article" date="2024" name="IMA Fungus">
        <title>IMA Genome - F19 : A genome assembly and annotation guide to empower mycologists, including annotated draft genome sequences of Ceratocystis pirilliformis, Diaporthe australafricana, Fusarium ophioides, Paecilomyces lecythidis, and Sporothrix stenoceras.</title>
        <authorList>
            <person name="Aylward J."/>
            <person name="Wilson A.M."/>
            <person name="Visagie C.M."/>
            <person name="Spraker J."/>
            <person name="Barnes I."/>
            <person name="Buitendag C."/>
            <person name="Ceriani C."/>
            <person name="Del Mar Angel L."/>
            <person name="du Plessis D."/>
            <person name="Fuchs T."/>
            <person name="Gasser K."/>
            <person name="Kramer D."/>
            <person name="Li W."/>
            <person name="Munsamy K."/>
            <person name="Piso A."/>
            <person name="Price J.L."/>
            <person name="Sonnekus B."/>
            <person name="Thomas C."/>
            <person name="van der Nest A."/>
            <person name="van Dijk A."/>
            <person name="van Heerden A."/>
            <person name="van Vuuren N."/>
            <person name="Yilmaz N."/>
            <person name="Duong T.A."/>
            <person name="van der Merwe N.A."/>
            <person name="Wingfield M.J."/>
            <person name="Wingfield B.D."/>
        </authorList>
    </citation>
    <scope>NUCLEOTIDE SEQUENCE [LARGE SCALE GENOMIC DNA]</scope>
    <source>
        <strain evidence="5 6">CMW 18300</strain>
    </source>
</reference>
<organism evidence="5 6">
    <name type="scientific">Diaporthe australafricana</name>
    <dbReference type="NCBI Taxonomy" id="127596"/>
    <lineage>
        <taxon>Eukaryota</taxon>
        <taxon>Fungi</taxon>
        <taxon>Dikarya</taxon>
        <taxon>Ascomycota</taxon>
        <taxon>Pezizomycotina</taxon>
        <taxon>Sordariomycetes</taxon>
        <taxon>Sordariomycetidae</taxon>
        <taxon>Diaporthales</taxon>
        <taxon>Diaporthaceae</taxon>
        <taxon>Diaporthe</taxon>
    </lineage>
</organism>
<evidence type="ECO:0008006" key="7">
    <source>
        <dbReference type="Google" id="ProtNLM"/>
    </source>
</evidence>
<comment type="similarity">
    <text evidence="1">Belongs to the glycosyl hydrolase 5 (cellulase A) family.</text>
</comment>